<dbReference type="EMBL" id="JBBXMP010000037">
    <property type="protein sequence ID" value="KAL0066244.1"/>
    <property type="molecule type" value="Genomic_DNA"/>
</dbReference>
<dbReference type="Proteomes" id="UP001437256">
    <property type="component" value="Unassembled WGS sequence"/>
</dbReference>
<comment type="caution">
    <text evidence="2">The sequence shown here is derived from an EMBL/GenBank/DDBJ whole genome shotgun (WGS) entry which is preliminary data.</text>
</comment>
<keyword evidence="1" id="KW-0472">Membrane</keyword>
<accession>A0ABR2ZYN0</accession>
<feature type="transmembrane region" description="Helical" evidence="1">
    <location>
        <begin position="139"/>
        <end position="164"/>
    </location>
</feature>
<sequence length="417" mass="47506">MCTLVDQSVNLLVFYGLINLCFFPNKGGLARMNIIHTSRPGEDLKKSLVSYRANWLDIGNLASRSAKFKIDWSNGGRTNYTDPERNLPDIRVAPNSNHWIYPYMLGKQPHEGTGVYTDGSVVAQINLTRRSLIRTAALAVARFAIFLASSIIIILLHIFIIAFFYEDKLVRALLILGDLGRWLLVVGQLSSILTYSLDYKGVCSWGSPRAYKDNPIYGARWSPGEQLFCRGQVLQYIGRAYHARLVFLMCDYMWPKIAYRMPPKWQYIYGTPDNCGIFSVFTCLEDRYFEDVQSTLLRLHVKPRGRGDLSNDFTSVGSYAIDFKVPTLLVQYCFTKRLAARFWQRVWNFVALAPLCLCSIVVPYLLVWVESDSKIPALIVLGFFQVIAIVLTYKDIDDFSINCKFQPDSPNVIQSVT</sequence>
<evidence type="ECO:0000256" key="1">
    <source>
        <dbReference type="SAM" id="Phobius"/>
    </source>
</evidence>
<keyword evidence="1" id="KW-0812">Transmembrane</keyword>
<evidence type="ECO:0000313" key="2">
    <source>
        <dbReference type="EMBL" id="KAL0066244.1"/>
    </source>
</evidence>
<keyword evidence="1" id="KW-1133">Transmembrane helix</keyword>
<proteinExistence type="predicted"/>
<evidence type="ECO:0000313" key="3">
    <source>
        <dbReference type="Proteomes" id="UP001437256"/>
    </source>
</evidence>
<protein>
    <submittedName>
        <fullName evidence="2">Uncharacterized protein</fullName>
    </submittedName>
</protein>
<feature type="transmembrane region" description="Helical" evidence="1">
    <location>
        <begin position="375"/>
        <end position="393"/>
    </location>
</feature>
<gene>
    <name evidence="2" type="ORF">AAF712_006675</name>
</gene>
<keyword evidence="3" id="KW-1185">Reference proteome</keyword>
<organism evidence="2 3">
    <name type="scientific">Marasmius tenuissimus</name>
    <dbReference type="NCBI Taxonomy" id="585030"/>
    <lineage>
        <taxon>Eukaryota</taxon>
        <taxon>Fungi</taxon>
        <taxon>Dikarya</taxon>
        <taxon>Basidiomycota</taxon>
        <taxon>Agaricomycotina</taxon>
        <taxon>Agaricomycetes</taxon>
        <taxon>Agaricomycetidae</taxon>
        <taxon>Agaricales</taxon>
        <taxon>Marasmiineae</taxon>
        <taxon>Marasmiaceae</taxon>
        <taxon>Marasmius</taxon>
    </lineage>
</organism>
<name>A0ABR2ZYN0_9AGAR</name>
<reference evidence="2 3" key="1">
    <citation type="submission" date="2024-05" db="EMBL/GenBank/DDBJ databases">
        <title>A draft genome resource for the thread blight pathogen Marasmius tenuissimus strain MS-2.</title>
        <authorList>
            <person name="Yulfo-Soto G.E."/>
            <person name="Baruah I.K."/>
            <person name="Amoako-Attah I."/>
            <person name="Bukari Y."/>
            <person name="Meinhardt L.W."/>
            <person name="Bailey B.A."/>
            <person name="Cohen S.P."/>
        </authorList>
    </citation>
    <scope>NUCLEOTIDE SEQUENCE [LARGE SCALE GENOMIC DNA]</scope>
    <source>
        <strain evidence="2 3">MS-2</strain>
    </source>
</reference>
<feature type="transmembrane region" description="Helical" evidence="1">
    <location>
        <begin position="346"/>
        <end position="369"/>
    </location>
</feature>